<dbReference type="GO" id="GO:0016036">
    <property type="term" value="P:cellular response to phosphate starvation"/>
    <property type="evidence" value="ECO:0007669"/>
    <property type="project" value="TreeGrafter"/>
</dbReference>
<organism evidence="9 10">
    <name type="scientific">Lactiplantibacillus mudanjiangensis</name>
    <dbReference type="NCBI Taxonomy" id="1296538"/>
    <lineage>
        <taxon>Bacteria</taxon>
        <taxon>Bacillati</taxon>
        <taxon>Bacillota</taxon>
        <taxon>Bacilli</taxon>
        <taxon>Lactobacillales</taxon>
        <taxon>Lactobacillaceae</taxon>
        <taxon>Lactiplantibacillus</taxon>
    </lineage>
</organism>
<evidence type="ECO:0000256" key="1">
    <source>
        <dbReference type="ARBA" id="ARBA00000085"/>
    </source>
</evidence>
<dbReference type="GO" id="GO:0005886">
    <property type="term" value="C:plasma membrane"/>
    <property type="evidence" value="ECO:0007669"/>
    <property type="project" value="TreeGrafter"/>
</dbReference>
<dbReference type="InterPro" id="IPR050351">
    <property type="entry name" value="BphY/WalK/GraS-like"/>
</dbReference>
<dbReference type="Proteomes" id="UP000289996">
    <property type="component" value="Unassembled WGS sequence"/>
</dbReference>
<feature type="domain" description="Histidine kinase" evidence="8">
    <location>
        <begin position="84"/>
        <end position="295"/>
    </location>
</feature>
<reference evidence="9 10" key="1">
    <citation type="submission" date="2018-11" db="EMBL/GenBank/DDBJ databases">
        <authorList>
            <person name="Wuyts S."/>
        </authorList>
    </citation>
    <scope>NUCLEOTIDE SEQUENCE [LARGE SCALE GENOMIC DNA]</scope>
    <source>
        <strain evidence="9">Lactobacillus mudanjiangensis AMBF249</strain>
    </source>
</reference>
<keyword evidence="10" id="KW-1185">Reference proteome</keyword>
<dbReference type="PANTHER" id="PTHR45453:SF1">
    <property type="entry name" value="PHOSPHATE REGULON SENSOR PROTEIN PHOR"/>
    <property type="match status" value="1"/>
</dbReference>
<proteinExistence type="predicted"/>
<evidence type="ECO:0000256" key="5">
    <source>
        <dbReference type="ARBA" id="ARBA00022679"/>
    </source>
</evidence>
<evidence type="ECO:0000256" key="6">
    <source>
        <dbReference type="ARBA" id="ARBA00022777"/>
    </source>
</evidence>
<dbReference type="OrthoDB" id="9792991at2"/>
<evidence type="ECO:0000256" key="7">
    <source>
        <dbReference type="ARBA" id="ARBA00023012"/>
    </source>
</evidence>
<dbReference type="SMART" id="SM00387">
    <property type="entry name" value="HATPase_c"/>
    <property type="match status" value="1"/>
</dbReference>
<accession>A0A660E689</accession>
<dbReference type="InterPro" id="IPR003594">
    <property type="entry name" value="HATPase_dom"/>
</dbReference>
<protein>
    <recommendedName>
        <fullName evidence="3">histidine kinase</fullName>
        <ecNumber evidence="3">2.7.13.3</ecNumber>
    </recommendedName>
</protein>
<dbReference type="PANTHER" id="PTHR45453">
    <property type="entry name" value="PHOSPHATE REGULON SENSOR PROTEIN PHOR"/>
    <property type="match status" value="1"/>
</dbReference>
<dbReference type="Gene3D" id="3.30.565.10">
    <property type="entry name" value="Histidine kinase-like ATPase, C-terminal domain"/>
    <property type="match status" value="1"/>
</dbReference>
<dbReference type="SUPFAM" id="SSF47384">
    <property type="entry name" value="Homodimeric domain of signal transducing histidine kinase"/>
    <property type="match status" value="1"/>
</dbReference>
<dbReference type="EC" id="2.7.13.3" evidence="3"/>
<evidence type="ECO:0000313" key="9">
    <source>
        <dbReference type="EMBL" id="VDG28493.1"/>
    </source>
</evidence>
<evidence type="ECO:0000256" key="3">
    <source>
        <dbReference type="ARBA" id="ARBA00012438"/>
    </source>
</evidence>
<dbReference type="CDD" id="cd00082">
    <property type="entry name" value="HisKA"/>
    <property type="match status" value="1"/>
</dbReference>
<keyword evidence="5" id="KW-0808">Transferase</keyword>
<evidence type="ECO:0000313" key="10">
    <source>
        <dbReference type="Proteomes" id="UP000289996"/>
    </source>
</evidence>
<dbReference type="RefSeq" id="WP_130851762.1">
    <property type="nucleotide sequence ID" value="NZ_UYIG01000112.1"/>
</dbReference>
<evidence type="ECO:0000256" key="4">
    <source>
        <dbReference type="ARBA" id="ARBA00022553"/>
    </source>
</evidence>
<dbReference type="Pfam" id="PF02518">
    <property type="entry name" value="HATPase_c"/>
    <property type="match status" value="1"/>
</dbReference>
<dbReference type="InterPro" id="IPR036890">
    <property type="entry name" value="HATPase_C_sf"/>
</dbReference>
<name>A0A660E689_9LACO</name>
<dbReference type="InterPro" id="IPR003661">
    <property type="entry name" value="HisK_dim/P_dom"/>
</dbReference>
<dbReference type="Gene3D" id="1.10.287.130">
    <property type="match status" value="1"/>
</dbReference>
<dbReference type="Pfam" id="PF00512">
    <property type="entry name" value="HisKA"/>
    <property type="match status" value="1"/>
</dbReference>
<dbReference type="GO" id="GO:0004721">
    <property type="term" value="F:phosphoprotein phosphatase activity"/>
    <property type="evidence" value="ECO:0007669"/>
    <property type="project" value="TreeGrafter"/>
</dbReference>
<comment type="subcellular location">
    <subcellularLocation>
        <location evidence="2">Membrane</location>
    </subcellularLocation>
</comment>
<dbReference type="EMBL" id="UYIG01000112">
    <property type="protein sequence ID" value="VDG28493.1"/>
    <property type="molecule type" value="Genomic_DNA"/>
</dbReference>
<evidence type="ECO:0000256" key="2">
    <source>
        <dbReference type="ARBA" id="ARBA00004370"/>
    </source>
</evidence>
<dbReference type="SMART" id="SM00388">
    <property type="entry name" value="HisKA"/>
    <property type="match status" value="1"/>
</dbReference>
<keyword evidence="6" id="KW-0418">Kinase</keyword>
<keyword evidence="7" id="KW-0902">Two-component regulatory system</keyword>
<dbReference type="GO" id="GO:0000155">
    <property type="term" value="F:phosphorelay sensor kinase activity"/>
    <property type="evidence" value="ECO:0007669"/>
    <property type="project" value="InterPro"/>
</dbReference>
<gene>
    <name evidence="9" type="ORF">MUDAN_MDHGFNIF_00680</name>
</gene>
<dbReference type="InterPro" id="IPR036097">
    <property type="entry name" value="HisK_dim/P_sf"/>
</dbReference>
<evidence type="ECO:0000259" key="8">
    <source>
        <dbReference type="PROSITE" id="PS50109"/>
    </source>
</evidence>
<comment type="catalytic activity">
    <reaction evidence="1">
        <text>ATP + protein L-histidine = ADP + protein N-phospho-L-histidine.</text>
        <dbReference type="EC" id="2.7.13.3"/>
    </reaction>
</comment>
<keyword evidence="4" id="KW-0597">Phosphoprotein</keyword>
<dbReference type="InterPro" id="IPR005467">
    <property type="entry name" value="His_kinase_dom"/>
</dbReference>
<dbReference type="AlphaFoldDB" id="A0A660E689"/>
<sequence>MQIILGFLVVGWLVLLASHLRLWVAVRHLTADLTYINTHTTNAGVGWGPFKQLTTAMNVTLAQTRELQQTQIQHEQRIEQMLLTLTHDIKTPLTVATGYVQLIQQRPTTATAPTLKRILANLSSVNYYLHYLMDFNLVRAKTTQLTMTKVNLSQFVEQELFGFFDELTAKPLMVTPKIRPNLTLITDELLLRRIIQNLVGNWLKYAVATASVTLTKVDAEHVCLTFENQTTTPVTSTHPLTTPFYTTNSHGPSEGLGLNIVQSLTTMLGGRMQVTTSGDLFKVSLTFRTRPPKVTM</sequence>
<dbReference type="SUPFAM" id="SSF55874">
    <property type="entry name" value="ATPase domain of HSP90 chaperone/DNA topoisomerase II/histidine kinase"/>
    <property type="match status" value="1"/>
</dbReference>
<dbReference type="PROSITE" id="PS50109">
    <property type="entry name" value="HIS_KIN"/>
    <property type="match status" value="1"/>
</dbReference>